<dbReference type="SUPFAM" id="SSF51735">
    <property type="entry name" value="NAD(P)-binding Rossmann-fold domains"/>
    <property type="match status" value="1"/>
</dbReference>
<dbReference type="SUPFAM" id="SSF48179">
    <property type="entry name" value="6-phosphogluconate dehydrogenase C-terminal domain-like"/>
    <property type="match status" value="1"/>
</dbReference>
<evidence type="ECO:0000313" key="4">
    <source>
        <dbReference type="Proteomes" id="UP000005496"/>
    </source>
</evidence>
<comment type="caution">
    <text evidence="3">The sequence shown here is derived from an EMBL/GenBank/DDBJ whole genome shotgun (WGS) entry which is preliminary data.</text>
</comment>
<accession>D6SM73</accession>
<evidence type="ECO:0000259" key="1">
    <source>
        <dbReference type="Pfam" id="PF10727"/>
    </source>
</evidence>
<dbReference type="Gene3D" id="1.10.1040.20">
    <property type="entry name" value="ProC-like, C-terminal domain"/>
    <property type="match status" value="1"/>
</dbReference>
<dbReference type="AlphaFoldDB" id="D6SM73"/>
<dbReference type="InterPro" id="IPR037108">
    <property type="entry name" value="TM1727-like_C_sf"/>
</dbReference>
<dbReference type="OrthoDB" id="8650434at2"/>
<feature type="domain" description="Putative oxidoreductase/dehydrogenase Rossmann-like" evidence="1">
    <location>
        <begin position="3"/>
        <end position="125"/>
    </location>
</feature>
<dbReference type="Pfam" id="PF10728">
    <property type="entry name" value="DUF2520"/>
    <property type="match status" value="1"/>
</dbReference>
<dbReference type="RefSeq" id="WP_008868913.1">
    <property type="nucleotide sequence ID" value="NZ_ACJN02000001.1"/>
</dbReference>
<dbReference type="EMBL" id="ACJN02000001">
    <property type="protein sequence ID" value="EFI35784.1"/>
    <property type="molecule type" value="Genomic_DNA"/>
</dbReference>
<evidence type="ECO:0000313" key="3">
    <source>
        <dbReference type="EMBL" id="EFI35784.1"/>
    </source>
</evidence>
<dbReference type="Proteomes" id="UP000005496">
    <property type="component" value="Unassembled WGS sequence"/>
</dbReference>
<feature type="domain" description="DUF2520" evidence="2">
    <location>
        <begin position="143"/>
        <end position="272"/>
    </location>
</feature>
<reference evidence="3" key="1">
    <citation type="submission" date="2010-05" db="EMBL/GenBank/DDBJ databases">
        <title>The draft genome of Desulfonatronospira thiodismutans ASO3-1.</title>
        <authorList>
            <consortium name="US DOE Joint Genome Institute (JGI-PGF)"/>
            <person name="Lucas S."/>
            <person name="Copeland A."/>
            <person name="Lapidus A."/>
            <person name="Cheng J.-F."/>
            <person name="Bruce D."/>
            <person name="Goodwin L."/>
            <person name="Pitluck S."/>
            <person name="Chertkov O."/>
            <person name="Brettin T."/>
            <person name="Detter J.C."/>
            <person name="Han C."/>
            <person name="Land M.L."/>
            <person name="Hauser L."/>
            <person name="Kyrpides N."/>
            <person name="Mikhailova N."/>
            <person name="Muyzer G."/>
            <person name="Woyke T."/>
        </authorList>
    </citation>
    <scope>NUCLEOTIDE SEQUENCE [LARGE SCALE GENOMIC DNA]</scope>
    <source>
        <strain evidence="3">ASO3-1</strain>
    </source>
</reference>
<evidence type="ECO:0008006" key="5">
    <source>
        <dbReference type="Google" id="ProtNLM"/>
    </source>
</evidence>
<gene>
    <name evidence="3" type="ORF">Dthio_PD3219</name>
</gene>
<dbReference type="InterPro" id="IPR019665">
    <property type="entry name" value="OxRdtase/DH_put_Rossmann_dom"/>
</dbReference>
<organism evidence="3 4">
    <name type="scientific">Desulfonatronospira thiodismutans ASO3-1</name>
    <dbReference type="NCBI Taxonomy" id="555779"/>
    <lineage>
        <taxon>Bacteria</taxon>
        <taxon>Pseudomonadati</taxon>
        <taxon>Thermodesulfobacteriota</taxon>
        <taxon>Desulfovibrionia</taxon>
        <taxon>Desulfovibrionales</taxon>
        <taxon>Desulfonatronovibrionaceae</taxon>
        <taxon>Desulfonatronospira</taxon>
    </lineage>
</organism>
<dbReference type="InterPro" id="IPR008927">
    <property type="entry name" value="6-PGluconate_DH-like_C_sf"/>
</dbReference>
<dbReference type="InterPro" id="IPR036291">
    <property type="entry name" value="NAD(P)-bd_dom_sf"/>
</dbReference>
<dbReference type="Gene3D" id="3.40.50.720">
    <property type="entry name" value="NAD(P)-binding Rossmann-like Domain"/>
    <property type="match status" value="1"/>
</dbReference>
<evidence type="ECO:0000259" key="2">
    <source>
        <dbReference type="Pfam" id="PF10728"/>
    </source>
</evidence>
<dbReference type="PANTHER" id="PTHR40459:SF1">
    <property type="entry name" value="CONSERVED HYPOTHETICAL ALANINE AND LEUCINE RICH PROTEIN"/>
    <property type="match status" value="1"/>
</dbReference>
<name>D6SM73_9BACT</name>
<dbReference type="PANTHER" id="PTHR40459">
    <property type="entry name" value="CONSERVED HYPOTHETICAL ALANINE AND LEUCINE RICH PROTEIN"/>
    <property type="match status" value="1"/>
</dbReference>
<proteinExistence type="predicted"/>
<dbReference type="InterPro" id="IPR018931">
    <property type="entry name" value="DUF2520"/>
</dbReference>
<dbReference type="Pfam" id="PF10727">
    <property type="entry name" value="Rossmann-like"/>
    <property type="match status" value="1"/>
</dbReference>
<keyword evidence="4" id="KW-1185">Reference proteome</keyword>
<protein>
    <recommendedName>
        <fullName evidence="5">DUF2520 domain-containing protein</fullName>
    </recommendedName>
</protein>
<dbReference type="eggNOG" id="COG5495">
    <property type="taxonomic scope" value="Bacteria"/>
</dbReference>
<sequence length="300" mass="31609">MGVRGPMKNTAIIGAGVVGTAMGYLLSNAGYNITGIASRSLESAVKARDFIGQGEASTDLAGTARSAGIVLITTSDDAVRLVCEDIAGRDGFRPGSLVIHTSGALSVEALASAKHKGAVTVSMHPLQSLPSVQEAIKNMPGSYFCLESEDETALDTARDMVRVFQGKELNIQLGGKPLYHAGAAVVSNFFVATIGFGLQLHESAGIDRQDSLNALLPLIQGTLKNIEKIGIPAALTGPIARGDAQTVEDHLAAISRESPDLLGLYCELGKYTVKLAREKGTLKEHDAQKIIEILRQYSSH</sequence>